<dbReference type="Proteomes" id="UP000785679">
    <property type="component" value="Unassembled WGS sequence"/>
</dbReference>
<protein>
    <submittedName>
        <fullName evidence="2">Uncharacterized protein</fullName>
    </submittedName>
</protein>
<dbReference type="EMBL" id="RRYP01026226">
    <property type="protein sequence ID" value="TNV71872.1"/>
    <property type="molecule type" value="Genomic_DNA"/>
</dbReference>
<dbReference type="AlphaFoldDB" id="A0A8J8NBA6"/>
<name>A0A8J8NBA6_HALGN</name>
<gene>
    <name evidence="2" type="ORF">FGO68_gene5035</name>
</gene>
<feature type="region of interest" description="Disordered" evidence="1">
    <location>
        <begin position="1"/>
        <end position="20"/>
    </location>
</feature>
<evidence type="ECO:0000313" key="2">
    <source>
        <dbReference type="EMBL" id="TNV71872.1"/>
    </source>
</evidence>
<accession>A0A8J8NBA6</accession>
<keyword evidence="3" id="KW-1185">Reference proteome</keyword>
<feature type="compositionally biased region" description="Basic and acidic residues" evidence="1">
    <location>
        <begin position="1"/>
        <end position="11"/>
    </location>
</feature>
<reference evidence="2" key="1">
    <citation type="submission" date="2019-06" db="EMBL/GenBank/DDBJ databases">
        <authorList>
            <person name="Zheng W."/>
        </authorList>
    </citation>
    <scope>NUCLEOTIDE SEQUENCE</scope>
    <source>
        <strain evidence="2">QDHG01</strain>
    </source>
</reference>
<organism evidence="2 3">
    <name type="scientific">Halteria grandinella</name>
    <dbReference type="NCBI Taxonomy" id="5974"/>
    <lineage>
        <taxon>Eukaryota</taxon>
        <taxon>Sar</taxon>
        <taxon>Alveolata</taxon>
        <taxon>Ciliophora</taxon>
        <taxon>Intramacronucleata</taxon>
        <taxon>Spirotrichea</taxon>
        <taxon>Stichotrichia</taxon>
        <taxon>Sporadotrichida</taxon>
        <taxon>Halteriidae</taxon>
        <taxon>Halteria</taxon>
    </lineage>
</organism>
<sequence length="81" mass="8777">MKGFRGQKEEGDFGDDSSNYGFGGGARHLNNYLSQFDNGTANLKNKISARLGGDKSGFMSPQGGAGYSDLLPMQWELDPIR</sequence>
<evidence type="ECO:0000313" key="3">
    <source>
        <dbReference type="Proteomes" id="UP000785679"/>
    </source>
</evidence>
<proteinExistence type="predicted"/>
<comment type="caution">
    <text evidence="2">The sequence shown here is derived from an EMBL/GenBank/DDBJ whole genome shotgun (WGS) entry which is preliminary data.</text>
</comment>
<evidence type="ECO:0000256" key="1">
    <source>
        <dbReference type="SAM" id="MobiDB-lite"/>
    </source>
</evidence>